<organism evidence="2 3">
    <name type="scientific">Engystomops pustulosus</name>
    <name type="common">Tungara frog</name>
    <name type="synonym">Physalaemus pustulosus</name>
    <dbReference type="NCBI Taxonomy" id="76066"/>
    <lineage>
        <taxon>Eukaryota</taxon>
        <taxon>Metazoa</taxon>
        <taxon>Chordata</taxon>
        <taxon>Craniata</taxon>
        <taxon>Vertebrata</taxon>
        <taxon>Euteleostomi</taxon>
        <taxon>Amphibia</taxon>
        <taxon>Batrachia</taxon>
        <taxon>Anura</taxon>
        <taxon>Neobatrachia</taxon>
        <taxon>Hyloidea</taxon>
        <taxon>Leptodactylidae</taxon>
        <taxon>Leiuperinae</taxon>
        <taxon>Engystomops</taxon>
    </lineage>
</organism>
<dbReference type="EMBL" id="WNYA01000002">
    <property type="protein sequence ID" value="KAG8590441.1"/>
    <property type="molecule type" value="Genomic_DNA"/>
</dbReference>
<accession>A0AAV7CZW9</accession>
<keyword evidence="3" id="KW-1185">Reference proteome</keyword>
<evidence type="ECO:0000313" key="3">
    <source>
        <dbReference type="Proteomes" id="UP000824782"/>
    </source>
</evidence>
<dbReference type="AlphaFoldDB" id="A0AAV7CZW9"/>
<evidence type="ECO:0000313" key="2">
    <source>
        <dbReference type="EMBL" id="KAG8590441.1"/>
    </source>
</evidence>
<name>A0AAV7CZW9_ENGPU</name>
<sequence length="78" mass="8718">MDRWNYIYISDVNIQDAILMTEHARGQTYVNTRILACISIACGLPRLVRPTNPGTSEPNNYQGALYKFSGTGQNTGEH</sequence>
<gene>
    <name evidence="2" type="ORF">GDO81_006769</name>
</gene>
<comment type="caution">
    <text evidence="2">The sequence shown here is derived from an EMBL/GenBank/DDBJ whole genome shotgun (WGS) entry which is preliminary data.</text>
</comment>
<feature type="region of interest" description="Disordered" evidence="1">
    <location>
        <begin position="53"/>
        <end position="78"/>
    </location>
</feature>
<protein>
    <submittedName>
        <fullName evidence="2">Uncharacterized protein</fullName>
    </submittedName>
</protein>
<evidence type="ECO:0000256" key="1">
    <source>
        <dbReference type="SAM" id="MobiDB-lite"/>
    </source>
</evidence>
<feature type="compositionally biased region" description="Polar residues" evidence="1">
    <location>
        <begin position="53"/>
        <end position="62"/>
    </location>
</feature>
<proteinExistence type="predicted"/>
<reference evidence="2" key="1">
    <citation type="thesis" date="2020" institute="ProQuest LLC" country="789 East Eisenhower Parkway, Ann Arbor, MI, USA">
        <title>Comparative Genomics and Chromosome Evolution.</title>
        <authorList>
            <person name="Mudd A.B."/>
        </authorList>
    </citation>
    <scope>NUCLEOTIDE SEQUENCE</scope>
    <source>
        <strain evidence="2">237g6f4</strain>
        <tissue evidence="2">Blood</tissue>
    </source>
</reference>
<dbReference type="Proteomes" id="UP000824782">
    <property type="component" value="Unassembled WGS sequence"/>
</dbReference>